<gene>
    <name evidence="2" type="ORF">KUF71_002361</name>
</gene>
<feature type="region of interest" description="Disordered" evidence="1">
    <location>
        <begin position="1"/>
        <end position="21"/>
    </location>
</feature>
<name>A0AAE1HNR3_9NEOP</name>
<proteinExistence type="predicted"/>
<keyword evidence="3" id="KW-1185">Reference proteome</keyword>
<sequence>MARVQKSKEASEPLGGHNTNNYSEANVRVLKDIVLHRTRALNPVALLDFTVNHQALVHKAYPTRGLFPNAPAVTCDARYALGKLALGDKCPAKEYFMSLQEDIAAGNFTTTEQLPMPTIMDEETAM</sequence>
<organism evidence="2 3">
    <name type="scientific">Frankliniella fusca</name>
    <dbReference type="NCBI Taxonomy" id="407009"/>
    <lineage>
        <taxon>Eukaryota</taxon>
        <taxon>Metazoa</taxon>
        <taxon>Ecdysozoa</taxon>
        <taxon>Arthropoda</taxon>
        <taxon>Hexapoda</taxon>
        <taxon>Insecta</taxon>
        <taxon>Pterygota</taxon>
        <taxon>Neoptera</taxon>
        <taxon>Paraneoptera</taxon>
        <taxon>Thysanoptera</taxon>
        <taxon>Terebrantia</taxon>
        <taxon>Thripoidea</taxon>
        <taxon>Thripidae</taxon>
        <taxon>Frankliniella</taxon>
    </lineage>
</organism>
<comment type="caution">
    <text evidence="2">The sequence shown here is derived from an EMBL/GenBank/DDBJ whole genome shotgun (WGS) entry which is preliminary data.</text>
</comment>
<reference evidence="2" key="2">
    <citation type="journal article" date="2023" name="BMC Genomics">
        <title>Pest status, molecular evolution, and epigenetic factors derived from the genome assembly of Frankliniella fusca, a thysanopteran phytovirus vector.</title>
        <authorList>
            <person name="Catto M.A."/>
            <person name="Labadie P.E."/>
            <person name="Jacobson A.L."/>
            <person name="Kennedy G.G."/>
            <person name="Srinivasan R."/>
            <person name="Hunt B.G."/>
        </authorList>
    </citation>
    <scope>NUCLEOTIDE SEQUENCE</scope>
    <source>
        <strain evidence="2">PL_HMW_Pooled</strain>
    </source>
</reference>
<evidence type="ECO:0000256" key="1">
    <source>
        <dbReference type="SAM" id="MobiDB-lite"/>
    </source>
</evidence>
<dbReference type="Proteomes" id="UP001219518">
    <property type="component" value="Unassembled WGS sequence"/>
</dbReference>
<evidence type="ECO:0000313" key="3">
    <source>
        <dbReference type="Proteomes" id="UP001219518"/>
    </source>
</evidence>
<feature type="compositionally biased region" description="Basic and acidic residues" evidence="1">
    <location>
        <begin position="1"/>
        <end position="11"/>
    </location>
</feature>
<dbReference type="EMBL" id="JAHWGI010001161">
    <property type="protein sequence ID" value="KAK3924031.1"/>
    <property type="molecule type" value="Genomic_DNA"/>
</dbReference>
<reference evidence="2" key="1">
    <citation type="submission" date="2021-07" db="EMBL/GenBank/DDBJ databases">
        <authorList>
            <person name="Catto M.A."/>
            <person name="Jacobson A."/>
            <person name="Kennedy G."/>
            <person name="Labadie P."/>
            <person name="Hunt B.G."/>
            <person name="Srinivasan R."/>
        </authorList>
    </citation>
    <scope>NUCLEOTIDE SEQUENCE</scope>
    <source>
        <strain evidence="2">PL_HMW_Pooled</strain>
        <tissue evidence="2">Head</tissue>
    </source>
</reference>
<evidence type="ECO:0000313" key="2">
    <source>
        <dbReference type="EMBL" id="KAK3924031.1"/>
    </source>
</evidence>
<feature type="non-terminal residue" evidence="2">
    <location>
        <position position="126"/>
    </location>
</feature>
<protein>
    <submittedName>
        <fullName evidence="2">3-isopropylmalate dehydratase large subunit</fullName>
    </submittedName>
</protein>
<accession>A0AAE1HNR3</accession>
<dbReference type="AlphaFoldDB" id="A0AAE1HNR3"/>